<evidence type="ECO:0000259" key="1">
    <source>
        <dbReference type="Pfam" id="PF05170"/>
    </source>
</evidence>
<keyword evidence="3" id="KW-1185">Reference proteome</keyword>
<dbReference type="RefSeq" id="WP_104958993.1">
    <property type="nucleotide sequence ID" value="NZ_CP026377.1"/>
</dbReference>
<dbReference type="Pfam" id="PF05170">
    <property type="entry name" value="AsmA"/>
    <property type="match status" value="1"/>
</dbReference>
<dbReference type="OrthoDB" id="7053268at2"/>
<sequence length="560" mass="61404">MKFVGKLILSLLLLLLLLVVVCYFLLQTRWGAEWASRRISDDTAYHLSVAKIEHNFSDPSLLILRNVSFGHDGQPAVMVAKTVNLGLTAALFSQPLRFNSIELRDGTLDAANMPGNMAWPLQADRLQLANMAVNTPRLAMRASALNGGIIPWRPAPGRIAGDNASFQMSAESVTVSGLTATHALIQGRISDKQLIVNNFGADLARGSVTGSAQRDAAGNWRVPALRLNDIRLQTDKPLADFLAPLRNLPSIYFSRVDMTDARLQGPDWAVTDLDLLVKDLTLRNGDWQSEGGSLALNADSFINGQLTLNDPILNLDFSPQGVADARFSSRWVNGLIRAQGSWQRQTRQLTLDELVLAGLEYTLPENWRDRWMERLPAWLDSVQVKKLSGSRNLLIDVNPSWPFQLTALDINGSDLQLVRQRQWGIWQGSLNLNAAEATFNRTDIRHPSLALQADAAQINVTEMSAFVDKGMLEGQAMLDQTPARRLSLTLNGRAVPADVLKNWGWPAPPVAGPATLQLKLNARLAADTPLKNSVDGTLSINAAERAVQQTMTQGAVTTQP</sequence>
<feature type="domain" description="AsmA" evidence="1">
    <location>
        <begin position="2"/>
        <end position="544"/>
    </location>
</feature>
<reference evidence="2 3" key="1">
    <citation type="submission" date="2018-01" db="EMBL/GenBank/DDBJ databases">
        <title>Complete and assembled Genome of Pantoea gaviniae DSM22758T.</title>
        <authorList>
            <person name="Stevens M.J.A."/>
            <person name="Zurfluh K."/>
            <person name="Stephan R."/>
        </authorList>
    </citation>
    <scope>NUCLEOTIDE SEQUENCE [LARGE SCALE GENOMIC DNA]</scope>
    <source>
        <strain evidence="2 3">DSM 22758</strain>
    </source>
</reference>
<dbReference type="AlphaFoldDB" id="A0A1X1EE72"/>
<dbReference type="KEGG" id="pgz:C2E15_20975"/>
<name>A0A1X1EE72_9GAMM</name>
<accession>A0A1X1EE72</accession>
<proteinExistence type="predicted"/>
<dbReference type="InterPro" id="IPR007844">
    <property type="entry name" value="AsmA"/>
</dbReference>
<dbReference type="Proteomes" id="UP000238365">
    <property type="component" value="Chromosome"/>
</dbReference>
<evidence type="ECO:0000313" key="3">
    <source>
        <dbReference type="Proteomes" id="UP000238365"/>
    </source>
</evidence>
<dbReference type="EMBL" id="CP026377">
    <property type="protein sequence ID" value="AUX95284.1"/>
    <property type="molecule type" value="Genomic_DNA"/>
</dbReference>
<gene>
    <name evidence="2" type="ORF">C2E15_20975</name>
</gene>
<organism evidence="2 3">
    <name type="scientific">Mixta gaviniae</name>
    <dbReference type="NCBI Taxonomy" id="665914"/>
    <lineage>
        <taxon>Bacteria</taxon>
        <taxon>Pseudomonadati</taxon>
        <taxon>Pseudomonadota</taxon>
        <taxon>Gammaproteobacteria</taxon>
        <taxon>Enterobacterales</taxon>
        <taxon>Erwiniaceae</taxon>
        <taxon>Mixta</taxon>
    </lineage>
</organism>
<protein>
    <submittedName>
        <fullName evidence="2">AsmA family protein</fullName>
    </submittedName>
</protein>
<evidence type="ECO:0000313" key="2">
    <source>
        <dbReference type="EMBL" id="AUX95284.1"/>
    </source>
</evidence>